<dbReference type="SUPFAM" id="SSF49401">
    <property type="entry name" value="Bacterial adhesins"/>
    <property type="match status" value="1"/>
</dbReference>
<sequence length="720" mass="75656">MSRSLSFSKRTVAIALAASVIASGAQVVAPSFESPFGAAVAQAQQAGHITNDDVKFIKLENVDGTELGDVSYSASEGSGVVLKKGALLKFEIDIKNAQPGDTVTIKPLTRFTNPVTNKDGSTTYSGLRLVSADASNTLTVNGVNVAQLKVVAGGQATITFTDGVKNLVNGTANVNLPVEIHGIYPEGINLDAPRTTPTTGDWVAQIKTTGSAEELAEIGNRKVTFPYTESTPHKPILSAWGGPGAVVVDEDDLTANLANFHQRLPFMQDVEVTFRPLKENDNDVDWTFNDGVEPVLELWTFNDNGTRNVSDSGTIKDMQRIKNMGINLQSKQNPDGSLTVTVTGVEGVDYPNGIKPVVVLRGTNPYVGSGTYIRDGKVGMLAEIKDQKSGAPVKDVETRFDVPPSAALDGSGEDAKPAAEATSAIDGLPEGAGVDSPARIAGKDTKFNFTVKNTGNVPITKVEITDPEGNKTEKVLDVPLAPGAETVVSVNYKVPGDAQKLEFAVKATPGALDLGMFPFLVDQSLKYKDNGDGTVTLIDPTGKETIVVTKEEYDKLVKRVEELEKKQDVYVIDGVRNDDNSITLTLNNGQTITIPAAKKAGLEKCLNAPGGALLALLPVLGLLTAGLSQLNVDAINKSIIDWQKGAGVYNEEAAKFVAQNRGPLGALLGALIGSIILFVPGLCGDVSLAGALKESFGKGSSTPAVPAPKPAPNTDDQDAA</sequence>
<accession>A0A9X3RL47</accession>
<organism evidence="4 5">
    <name type="scientific">Corynebacterium meitnerae</name>
    <dbReference type="NCBI Taxonomy" id="2913498"/>
    <lineage>
        <taxon>Bacteria</taxon>
        <taxon>Bacillati</taxon>
        <taxon>Actinomycetota</taxon>
        <taxon>Actinomycetes</taxon>
        <taxon>Mycobacteriales</taxon>
        <taxon>Corynebacteriaceae</taxon>
        <taxon>Corynebacterium</taxon>
    </lineage>
</organism>
<protein>
    <recommendedName>
        <fullName evidence="3">DUF7507 domain-containing protein</fullName>
    </recommendedName>
</protein>
<feature type="region of interest" description="Disordered" evidence="1">
    <location>
        <begin position="696"/>
        <end position="720"/>
    </location>
</feature>
<dbReference type="InterPro" id="IPR013783">
    <property type="entry name" value="Ig-like_fold"/>
</dbReference>
<feature type="domain" description="DUF7507" evidence="3">
    <location>
        <begin position="439"/>
        <end position="494"/>
    </location>
</feature>
<keyword evidence="2" id="KW-0732">Signal</keyword>
<dbReference type="AlphaFoldDB" id="A0A9X3RL47"/>
<dbReference type="Gene3D" id="2.60.40.10">
    <property type="entry name" value="Immunoglobulins"/>
    <property type="match status" value="1"/>
</dbReference>
<dbReference type="InterPro" id="IPR055354">
    <property type="entry name" value="DUF7507"/>
</dbReference>
<evidence type="ECO:0000313" key="5">
    <source>
        <dbReference type="Proteomes" id="UP001146468"/>
    </source>
</evidence>
<keyword evidence="5" id="KW-1185">Reference proteome</keyword>
<evidence type="ECO:0000256" key="1">
    <source>
        <dbReference type="SAM" id="MobiDB-lite"/>
    </source>
</evidence>
<evidence type="ECO:0000313" key="4">
    <source>
        <dbReference type="EMBL" id="MCZ9294786.1"/>
    </source>
</evidence>
<feature type="region of interest" description="Disordered" evidence="1">
    <location>
        <begin position="403"/>
        <end position="435"/>
    </location>
</feature>
<evidence type="ECO:0000256" key="2">
    <source>
        <dbReference type="SAM" id="SignalP"/>
    </source>
</evidence>
<dbReference type="RefSeq" id="WP_269966203.1">
    <property type="nucleotide sequence ID" value="NZ_JAKMUS010000020.1"/>
</dbReference>
<proteinExistence type="predicted"/>
<feature type="signal peptide" evidence="2">
    <location>
        <begin position="1"/>
        <end position="24"/>
    </location>
</feature>
<reference evidence="4" key="1">
    <citation type="submission" date="2022-02" db="EMBL/GenBank/DDBJ databases">
        <title>Corynebacterium sp. from urogenital microbiome.</title>
        <authorList>
            <person name="Cappelli E.A."/>
            <person name="Ribeiro T.G."/>
            <person name="Peixe L."/>
        </authorList>
    </citation>
    <scope>NUCLEOTIDE SEQUENCE</scope>
    <source>
        <strain evidence="4">C8Ua_172</strain>
    </source>
</reference>
<feature type="chain" id="PRO_5040746844" description="DUF7507 domain-containing protein" evidence="2">
    <location>
        <begin position="25"/>
        <end position="720"/>
    </location>
</feature>
<dbReference type="Pfam" id="PF24346">
    <property type="entry name" value="DUF7507"/>
    <property type="match status" value="1"/>
</dbReference>
<evidence type="ECO:0000259" key="3">
    <source>
        <dbReference type="Pfam" id="PF24346"/>
    </source>
</evidence>
<dbReference type="InterPro" id="IPR008966">
    <property type="entry name" value="Adhesion_dom_sf"/>
</dbReference>
<dbReference type="EMBL" id="JAKMUS010000020">
    <property type="protein sequence ID" value="MCZ9294786.1"/>
    <property type="molecule type" value="Genomic_DNA"/>
</dbReference>
<name>A0A9X3RL47_9CORY</name>
<comment type="caution">
    <text evidence="4">The sequence shown here is derived from an EMBL/GenBank/DDBJ whole genome shotgun (WGS) entry which is preliminary data.</text>
</comment>
<gene>
    <name evidence="4" type="ORF">L8U60_09840</name>
</gene>
<dbReference type="Proteomes" id="UP001146468">
    <property type="component" value="Unassembled WGS sequence"/>
</dbReference>
<dbReference type="GO" id="GO:0005975">
    <property type="term" value="P:carbohydrate metabolic process"/>
    <property type="evidence" value="ECO:0007669"/>
    <property type="project" value="UniProtKB-ARBA"/>
</dbReference>